<protein>
    <submittedName>
        <fullName evidence="2">Uncharacterized protein</fullName>
    </submittedName>
</protein>
<name>A0A401ZD78_9CHLR</name>
<dbReference type="RefSeq" id="WP_126595949.1">
    <property type="nucleotide sequence ID" value="NZ_BIFQ01000001.1"/>
</dbReference>
<comment type="caution">
    <text evidence="2">The sequence shown here is derived from an EMBL/GenBank/DDBJ whole genome shotgun (WGS) entry which is preliminary data.</text>
</comment>
<evidence type="ECO:0000256" key="1">
    <source>
        <dbReference type="SAM" id="Phobius"/>
    </source>
</evidence>
<reference evidence="3" key="1">
    <citation type="submission" date="2018-12" db="EMBL/GenBank/DDBJ databases">
        <title>Tengunoibacter tsumagoiensis gen. nov., sp. nov., Dictyobacter kobayashii sp. nov., D. alpinus sp. nov., and D. joshuensis sp. nov. and description of Dictyobacteraceae fam. nov. within the order Ktedonobacterales isolated from Tengu-no-mugimeshi.</title>
        <authorList>
            <person name="Wang C.M."/>
            <person name="Zheng Y."/>
            <person name="Sakai Y."/>
            <person name="Toyoda A."/>
            <person name="Minakuchi Y."/>
            <person name="Abe K."/>
            <person name="Yokota A."/>
            <person name="Yabe S."/>
        </authorList>
    </citation>
    <scope>NUCLEOTIDE SEQUENCE [LARGE SCALE GENOMIC DNA]</scope>
    <source>
        <strain evidence="3">S-27</strain>
    </source>
</reference>
<keyword evidence="1" id="KW-1133">Transmembrane helix</keyword>
<dbReference type="Proteomes" id="UP000287224">
    <property type="component" value="Unassembled WGS sequence"/>
</dbReference>
<gene>
    <name evidence="2" type="ORF">KDAU_21690</name>
</gene>
<organism evidence="2 3">
    <name type="scientific">Dictyobacter aurantiacus</name>
    <dbReference type="NCBI Taxonomy" id="1936993"/>
    <lineage>
        <taxon>Bacteria</taxon>
        <taxon>Bacillati</taxon>
        <taxon>Chloroflexota</taxon>
        <taxon>Ktedonobacteria</taxon>
        <taxon>Ktedonobacterales</taxon>
        <taxon>Dictyobacteraceae</taxon>
        <taxon>Dictyobacter</taxon>
    </lineage>
</organism>
<dbReference type="OrthoDB" id="156557at2"/>
<dbReference type="EMBL" id="BIFQ01000001">
    <property type="protein sequence ID" value="GCE04840.1"/>
    <property type="molecule type" value="Genomic_DNA"/>
</dbReference>
<feature type="transmembrane region" description="Helical" evidence="1">
    <location>
        <begin position="69"/>
        <end position="88"/>
    </location>
</feature>
<dbReference type="Pfam" id="PF20226">
    <property type="entry name" value="DUF6585"/>
    <property type="match status" value="1"/>
</dbReference>
<dbReference type="AlphaFoldDB" id="A0A401ZD78"/>
<sequence>MAQSPYAPSAVASIPAEVQQMAAYSQLGNFKKEYQPSFTNPLAIIGILIGSIVLDIAVLVALITFTGYLFYYLLIVPVLVLIWAINALKHYNWRIYLFNEGYIHARGSQLELFRWDQIQAVYVNVTRSRSRVNMNFQVRRGDGALWKYGSAIKGHSELGAQVQEAVTRVQLPRVIEAFNSGAQIPFGRLNVNGQGINDGKKIIPWDQIGTIEMNQGKVAVRQNGRLLTLSSIKASEVPNFNLLMSLVQYVVSRRQPQAYPQY</sequence>
<dbReference type="InterPro" id="IPR046492">
    <property type="entry name" value="DUF6585"/>
</dbReference>
<keyword evidence="1" id="KW-0812">Transmembrane</keyword>
<feature type="transmembrane region" description="Helical" evidence="1">
    <location>
        <begin position="42"/>
        <end position="63"/>
    </location>
</feature>
<evidence type="ECO:0000313" key="2">
    <source>
        <dbReference type="EMBL" id="GCE04840.1"/>
    </source>
</evidence>
<accession>A0A401ZD78</accession>
<keyword evidence="3" id="KW-1185">Reference proteome</keyword>
<evidence type="ECO:0000313" key="3">
    <source>
        <dbReference type="Proteomes" id="UP000287224"/>
    </source>
</evidence>
<proteinExistence type="predicted"/>
<keyword evidence="1" id="KW-0472">Membrane</keyword>